<dbReference type="RefSeq" id="XP_002671101.1">
    <property type="nucleotide sequence ID" value="XM_002671055.1"/>
</dbReference>
<feature type="transmembrane region" description="Helical" evidence="1">
    <location>
        <begin position="20"/>
        <end position="43"/>
    </location>
</feature>
<evidence type="ECO:0000313" key="3">
    <source>
        <dbReference type="EMBL" id="EFC38357.1"/>
    </source>
</evidence>
<feature type="transmembrane region" description="Helical" evidence="1">
    <location>
        <begin position="227"/>
        <end position="252"/>
    </location>
</feature>
<keyword evidence="1" id="KW-0812">Transmembrane</keyword>
<sequence>MGAESQYGLCDDQTPSKALAGIFLGLHTILEIVSFIGLSYKLWKVKRSTSNEANFLTITRNPLLMILGSLVGYIYSIIMMVRILIGRKIFPCFLFMFCFYMAVPGLASTIIVRCLRTITLSRMNELKIKIGNREMKDLKNVELSVMSSVQIDAVSSSTETSESNVSQTNVSFSVESNATGSHSGTLESGNQMVNQQVTLEDSVSVNQPGITKWENFEKKVLMKVYKFLISTKFVVLWYSMIAIVHIGIYIIIGAVDYVNYDKNIALSYAEKKSSSFVYDTRIFTTNGCGISFNSVLIIIAYLVFYGSFAIVIIGYSFLIKRDIWRVKIELYIIVICWILLIILYAVFSVIDILSTLVDYYFPTFLFILIGCMIDTFMSVTVPVFFYQKATIDNRYSQSSRTNILVKCLFNKKWNDEFLLFSEKSYCPENLMCWNAVEQFKRAPEKLRRKLIKVIMETYLIEGSPLELNIQRNMFNNFEDISAITDSIKRQENEMKRLVAENNIVVGTIKKRRSMKMISIQPNILDRVQKQCEVNMVDCFDRFYIQYWQDMCKDLESDEN</sequence>
<keyword evidence="1" id="KW-1133">Transmembrane helix</keyword>
<dbReference type="Pfam" id="PF00615">
    <property type="entry name" value="RGS"/>
    <property type="match status" value="1"/>
</dbReference>
<feature type="transmembrane region" description="Helical" evidence="1">
    <location>
        <begin position="63"/>
        <end position="81"/>
    </location>
</feature>
<dbReference type="KEGG" id="ngr:NAEGRDRAFT_73892"/>
<feature type="transmembrane region" description="Helical" evidence="1">
    <location>
        <begin position="295"/>
        <end position="318"/>
    </location>
</feature>
<gene>
    <name evidence="3" type="ORF">NAEGRDRAFT_73892</name>
</gene>
<feature type="transmembrane region" description="Helical" evidence="1">
    <location>
        <begin position="330"/>
        <end position="353"/>
    </location>
</feature>
<keyword evidence="4" id="KW-1185">Reference proteome</keyword>
<dbReference type="AlphaFoldDB" id="D2VXV7"/>
<dbReference type="VEuPathDB" id="AmoebaDB:NAEGRDRAFT_73892"/>
<name>D2VXV7_NAEGR</name>
<keyword evidence="1" id="KW-0472">Membrane</keyword>
<dbReference type="PANTHER" id="PTHR10845:SF192">
    <property type="entry name" value="DOUBLE HIT, ISOFORM B"/>
    <property type="match status" value="1"/>
</dbReference>
<evidence type="ECO:0000259" key="2">
    <source>
        <dbReference type="PROSITE" id="PS50132"/>
    </source>
</evidence>
<reference evidence="3 4" key="1">
    <citation type="journal article" date="2010" name="Cell">
        <title>The genome of Naegleria gruberi illuminates early eukaryotic versatility.</title>
        <authorList>
            <person name="Fritz-Laylin L.K."/>
            <person name="Prochnik S.E."/>
            <person name="Ginger M.L."/>
            <person name="Dacks J.B."/>
            <person name="Carpenter M.L."/>
            <person name="Field M.C."/>
            <person name="Kuo A."/>
            <person name="Paredez A."/>
            <person name="Chapman J."/>
            <person name="Pham J."/>
            <person name="Shu S."/>
            <person name="Neupane R."/>
            <person name="Cipriano M."/>
            <person name="Mancuso J."/>
            <person name="Tu H."/>
            <person name="Salamov A."/>
            <person name="Lindquist E."/>
            <person name="Shapiro H."/>
            <person name="Lucas S."/>
            <person name="Grigoriev I.V."/>
            <person name="Cande W.Z."/>
            <person name="Fulton C."/>
            <person name="Rokhsar D.S."/>
            <person name="Dawson S.C."/>
        </authorList>
    </citation>
    <scope>NUCLEOTIDE SEQUENCE [LARGE SCALE GENOMIC DNA]</scope>
    <source>
        <strain evidence="3 4">NEG-M</strain>
    </source>
</reference>
<dbReference type="PANTHER" id="PTHR10845">
    <property type="entry name" value="REGULATOR OF G PROTEIN SIGNALING"/>
    <property type="match status" value="1"/>
</dbReference>
<dbReference type="SUPFAM" id="SSF48097">
    <property type="entry name" value="Regulator of G-protein signaling, RGS"/>
    <property type="match status" value="1"/>
</dbReference>
<feature type="transmembrane region" description="Helical" evidence="1">
    <location>
        <begin position="93"/>
        <end position="115"/>
    </location>
</feature>
<dbReference type="InterPro" id="IPR036305">
    <property type="entry name" value="RGS_sf"/>
</dbReference>
<dbReference type="InterPro" id="IPR016137">
    <property type="entry name" value="RGS"/>
</dbReference>
<feature type="domain" description="RGS" evidence="2">
    <location>
        <begin position="417"/>
        <end position="464"/>
    </location>
</feature>
<proteinExistence type="predicted"/>
<dbReference type="InterPro" id="IPR044926">
    <property type="entry name" value="RGS_subdomain_2"/>
</dbReference>
<accession>D2VXV7</accession>
<dbReference type="PROSITE" id="PS50132">
    <property type="entry name" value="RGS"/>
    <property type="match status" value="1"/>
</dbReference>
<dbReference type="EMBL" id="GG738908">
    <property type="protein sequence ID" value="EFC38357.1"/>
    <property type="molecule type" value="Genomic_DNA"/>
</dbReference>
<organism evidence="4">
    <name type="scientific">Naegleria gruberi</name>
    <name type="common">Amoeba</name>
    <dbReference type="NCBI Taxonomy" id="5762"/>
    <lineage>
        <taxon>Eukaryota</taxon>
        <taxon>Discoba</taxon>
        <taxon>Heterolobosea</taxon>
        <taxon>Tetramitia</taxon>
        <taxon>Eutetramitia</taxon>
        <taxon>Vahlkampfiidae</taxon>
        <taxon>Naegleria</taxon>
    </lineage>
</organism>
<evidence type="ECO:0000256" key="1">
    <source>
        <dbReference type="SAM" id="Phobius"/>
    </source>
</evidence>
<dbReference type="Proteomes" id="UP000006671">
    <property type="component" value="Unassembled WGS sequence"/>
</dbReference>
<protein>
    <submittedName>
        <fullName evidence="3">Predicted protein</fullName>
    </submittedName>
</protein>
<dbReference type="GeneID" id="8858189"/>
<dbReference type="OrthoDB" id="196547at2759"/>
<feature type="transmembrane region" description="Helical" evidence="1">
    <location>
        <begin position="359"/>
        <end position="386"/>
    </location>
</feature>
<dbReference type="InParanoid" id="D2VXV7"/>
<dbReference type="Gene3D" id="1.10.167.10">
    <property type="entry name" value="Regulator of G-protein Signalling 4, domain 2"/>
    <property type="match status" value="1"/>
</dbReference>
<evidence type="ECO:0000313" key="4">
    <source>
        <dbReference type="Proteomes" id="UP000006671"/>
    </source>
</evidence>